<dbReference type="AlphaFoldDB" id="A0A4Y7LAY0"/>
<evidence type="ECO:0000313" key="1">
    <source>
        <dbReference type="EMBL" id="RZC81345.1"/>
    </source>
</evidence>
<reference evidence="1 2" key="1">
    <citation type="journal article" date="2018" name="Science">
        <title>The opium poppy genome and morphinan production.</title>
        <authorList>
            <person name="Guo L."/>
            <person name="Winzer T."/>
            <person name="Yang X."/>
            <person name="Li Y."/>
            <person name="Ning Z."/>
            <person name="He Z."/>
            <person name="Teodor R."/>
            <person name="Lu Y."/>
            <person name="Bowser T.A."/>
            <person name="Graham I.A."/>
            <person name="Ye K."/>
        </authorList>
    </citation>
    <scope>NUCLEOTIDE SEQUENCE [LARGE SCALE GENOMIC DNA]</scope>
    <source>
        <strain evidence="2">cv. HN1</strain>
        <tissue evidence="1">Leaves</tissue>
    </source>
</reference>
<dbReference type="Proteomes" id="UP000316621">
    <property type="component" value="Chromosome 10"/>
</dbReference>
<keyword evidence="2" id="KW-1185">Reference proteome</keyword>
<gene>
    <name evidence="1" type="ORF">C5167_043918</name>
</gene>
<protein>
    <submittedName>
        <fullName evidence="1">Uncharacterized protein</fullName>
    </submittedName>
</protein>
<evidence type="ECO:0000313" key="2">
    <source>
        <dbReference type="Proteomes" id="UP000316621"/>
    </source>
</evidence>
<proteinExistence type="predicted"/>
<name>A0A4Y7LAY0_PAPSO</name>
<dbReference type="EMBL" id="CM010724">
    <property type="protein sequence ID" value="RZC81345.1"/>
    <property type="molecule type" value="Genomic_DNA"/>
</dbReference>
<dbReference type="Gramene" id="RZC81345">
    <property type="protein sequence ID" value="RZC81345"/>
    <property type="gene ID" value="C5167_043918"/>
</dbReference>
<sequence>MFTEEQNELVESAEMLYELIHVCYTLPAKVASYVMTVPKQEHEFPLLSWVVGLLELIKAYEKPRPICLRINSVKVPTLAQKNSDLRELGVVNVLRGENPWIEVDSRVTSKNA</sequence>
<accession>A0A4Y7LAY0</accession>
<organism evidence="1 2">
    <name type="scientific">Papaver somniferum</name>
    <name type="common">Opium poppy</name>
    <dbReference type="NCBI Taxonomy" id="3469"/>
    <lineage>
        <taxon>Eukaryota</taxon>
        <taxon>Viridiplantae</taxon>
        <taxon>Streptophyta</taxon>
        <taxon>Embryophyta</taxon>
        <taxon>Tracheophyta</taxon>
        <taxon>Spermatophyta</taxon>
        <taxon>Magnoliopsida</taxon>
        <taxon>Ranunculales</taxon>
        <taxon>Papaveraceae</taxon>
        <taxon>Papaveroideae</taxon>
        <taxon>Papaver</taxon>
    </lineage>
</organism>